<organism evidence="2 3">
    <name type="scientific">Coffea arabica</name>
    <name type="common">Arabian coffee</name>
    <dbReference type="NCBI Taxonomy" id="13443"/>
    <lineage>
        <taxon>Eukaryota</taxon>
        <taxon>Viridiplantae</taxon>
        <taxon>Streptophyta</taxon>
        <taxon>Embryophyta</taxon>
        <taxon>Tracheophyta</taxon>
        <taxon>Spermatophyta</taxon>
        <taxon>Magnoliopsida</taxon>
        <taxon>eudicotyledons</taxon>
        <taxon>Gunneridae</taxon>
        <taxon>Pentapetalae</taxon>
        <taxon>asterids</taxon>
        <taxon>lamiids</taxon>
        <taxon>Gentianales</taxon>
        <taxon>Rubiaceae</taxon>
        <taxon>Ixoroideae</taxon>
        <taxon>Gardenieae complex</taxon>
        <taxon>Bertiereae - Coffeeae clade</taxon>
        <taxon>Coffeeae</taxon>
        <taxon>Coffea</taxon>
    </lineage>
</organism>
<reference evidence="3" key="1">
    <citation type="submission" date="2025-08" db="UniProtKB">
        <authorList>
            <consortium name="RefSeq"/>
        </authorList>
    </citation>
    <scope>IDENTIFICATION</scope>
    <source>
        <tissue evidence="3">Leaves</tissue>
    </source>
</reference>
<proteinExistence type="predicted"/>
<protein>
    <submittedName>
        <fullName evidence="3">Uncharacterized protein</fullName>
    </submittedName>
</protein>
<dbReference type="InterPro" id="IPR021109">
    <property type="entry name" value="Peptidase_aspartic_dom_sf"/>
</dbReference>
<feature type="region of interest" description="Disordered" evidence="1">
    <location>
        <begin position="25"/>
        <end position="104"/>
    </location>
</feature>
<accession>A0ABM4WN31</accession>
<keyword evidence="2" id="KW-1185">Reference proteome</keyword>
<dbReference type="Proteomes" id="UP001652660">
    <property type="component" value="Chromosome 2c"/>
</dbReference>
<evidence type="ECO:0000256" key="1">
    <source>
        <dbReference type="SAM" id="MobiDB-lite"/>
    </source>
</evidence>
<dbReference type="GeneID" id="140035738"/>
<evidence type="ECO:0000313" key="3">
    <source>
        <dbReference type="RefSeq" id="XP_071933193.1"/>
    </source>
</evidence>
<name>A0ABM4WN31_COFAR</name>
<feature type="compositionally biased region" description="Basic and acidic residues" evidence="1">
    <location>
        <begin position="44"/>
        <end position="72"/>
    </location>
</feature>
<dbReference type="Gene3D" id="2.40.70.10">
    <property type="entry name" value="Acid Proteases"/>
    <property type="match status" value="1"/>
</dbReference>
<dbReference type="RefSeq" id="XP_071933193.1">
    <property type="nucleotide sequence ID" value="XM_072077092.1"/>
</dbReference>
<dbReference type="PANTHER" id="PTHR33067:SF15">
    <property type="entry name" value="RNA-DIRECTED DNA POLYMERASE"/>
    <property type="match status" value="1"/>
</dbReference>
<gene>
    <name evidence="3" type="primary">LOC140035738</name>
</gene>
<feature type="compositionally biased region" description="Polar residues" evidence="1">
    <location>
        <begin position="76"/>
        <end position="94"/>
    </location>
</feature>
<evidence type="ECO:0000313" key="2">
    <source>
        <dbReference type="Proteomes" id="UP001652660"/>
    </source>
</evidence>
<dbReference type="PANTHER" id="PTHR33067">
    <property type="entry name" value="RNA-DIRECTED DNA POLYMERASE-RELATED"/>
    <property type="match status" value="1"/>
</dbReference>
<sequence length="240" mass="26908">MKNLENQGSHMATAINHLESHIFGKLPSQPEANPKNVSAMTLKSGKEVEGPRLVVARDKSKEQIEKDLEKEGGGNSNPKVISNSLVNHKSNTPAFPSRLEKPRKQKKEKEILEVFRMVQVNIPLLDAVKQVPKYAKFLKDLCVNKRKLKGDEQVVVGENISAVLQRKLPPKCRDPDMFSISCGIGNTKIRDAMLNLGASINVMPKLIYDSLKLGPLKETRIIIQLADRTFAYQDRVMKML</sequence>